<dbReference type="InterPro" id="IPR004358">
    <property type="entry name" value="Sig_transdc_His_kin-like_C"/>
</dbReference>
<dbReference type="NCBIfam" id="TIGR00229">
    <property type="entry name" value="sensory_box"/>
    <property type="match status" value="1"/>
</dbReference>
<dbReference type="EMBL" id="CP036432">
    <property type="protein sequence ID" value="QDV86080.1"/>
    <property type="molecule type" value="Genomic_DNA"/>
</dbReference>
<dbReference type="InterPro" id="IPR000014">
    <property type="entry name" value="PAS"/>
</dbReference>
<dbReference type="InterPro" id="IPR013656">
    <property type="entry name" value="PAS_4"/>
</dbReference>
<dbReference type="PROSITE" id="PS50109">
    <property type="entry name" value="HIS_KIN"/>
    <property type="match status" value="1"/>
</dbReference>
<comment type="catalytic activity">
    <reaction evidence="1">
        <text>ATP + protein L-histidine = ADP + protein N-phospho-L-histidine.</text>
        <dbReference type="EC" id="2.7.13.3"/>
    </reaction>
</comment>
<evidence type="ECO:0000256" key="1">
    <source>
        <dbReference type="ARBA" id="ARBA00000085"/>
    </source>
</evidence>
<protein>
    <recommendedName>
        <fullName evidence="2">histidine kinase</fullName>
        <ecNumber evidence="2">2.7.13.3</ecNumber>
    </recommendedName>
</protein>
<evidence type="ECO:0000256" key="8">
    <source>
        <dbReference type="ARBA" id="ARBA00023012"/>
    </source>
</evidence>
<dbReference type="SMART" id="SM00387">
    <property type="entry name" value="HATPase_c"/>
    <property type="match status" value="1"/>
</dbReference>
<evidence type="ECO:0000256" key="6">
    <source>
        <dbReference type="ARBA" id="ARBA00022777"/>
    </source>
</evidence>
<name>A0ABX5XYS1_9BACT</name>
<evidence type="ECO:0000313" key="12">
    <source>
        <dbReference type="Proteomes" id="UP000318081"/>
    </source>
</evidence>
<feature type="domain" description="Histidine kinase" evidence="9">
    <location>
        <begin position="131"/>
        <end position="343"/>
    </location>
</feature>
<keyword evidence="8" id="KW-0902">Two-component regulatory system</keyword>
<dbReference type="EC" id="2.7.13.3" evidence="2"/>
<dbReference type="CDD" id="cd00130">
    <property type="entry name" value="PAS"/>
    <property type="match status" value="1"/>
</dbReference>
<evidence type="ECO:0000256" key="2">
    <source>
        <dbReference type="ARBA" id="ARBA00012438"/>
    </source>
</evidence>
<dbReference type="Proteomes" id="UP000318081">
    <property type="component" value="Chromosome"/>
</dbReference>
<keyword evidence="6" id="KW-0418">Kinase</keyword>
<dbReference type="GO" id="GO:0004673">
    <property type="term" value="F:protein histidine kinase activity"/>
    <property type="evidence" value="ECO:0007669"/>
    <property type="project" value="UniProtKB-EC"/>
</dbReference>
<dbReference type="CDD" id="cd00075">
    <property type="entry name" value="HATPase"/>
    <property type="match status" value="1"/>
</dbReference>
<dbReference type="InterPro" id="IPR003661">
    <property type="entry name" value="HisK_dim/P_dom"/>
</dbReference>
<dbReference type="Pfam" id="PF08448">
    <property type="entry name" value="PAS_4"/>
    <property type="match status" value="1"/>
</dbReference>
<dbReference type="InterPro" id="IPR035965">
    <property type="entry name" value="PAS-like_dom_sf"/>
</dbReference>
<keyword evidence="3" id="KW-0597">Phosphoprotein</keyword>
<accession>A0ABX5XYS1</accession>
<dbReference type="PROSITE" id="PS50112">
    <property type="entry name" value="PAS"/>
    <property type="match status" value="1"/>
</dbReference>
<dbReference type="Gene3D" id="3.30.450.20">
    <property type="entry name" value="PAS domain"/>
    <property type="match status" value="1"/>
</dbReference>
<proteinExistence type="predicted"/>
<keyword evidence="5" id="KW-0547">Nucleotide-binding</keyword>
<dbReference type="Gene3D" id="3.30.565.10">
    <property type="entry name" value="Histidine kinase-like ATPase, C-terminal domain"/>
    <property type="match status" value="1"/>
</dbReference>
<dbReference type="SUPFAM" id="SSF55785">
    <property type="entry name" value="PYP-like sensor domain (PAS domain)"/>
    <property type="match status" value="1"/>
</dbReference>
<feature type="domain" description="PAS" evidence="10">
    <location>
        <begin position="1"/>
        <end position="46"/>
    </location>
</feature>
<dbReference type="PANTHER" id="PTHR43065:SF10">
    <property type="entry name" value="PEROXIDE STRESS-ACTIVATED HISTIDINE KINASE MAK3"/>
    <property type="match status" value="1"/>
</dbReference>
<sequence length="360" mass="40057">MEVSPSAVVVADHSGTILFANENAQHWFGYAPSEITGSTLDGLLPEISQRDDHAHSAHAMAQTPIDMEQGGPQRVVCKDGSEMVVDVTLVPVEEQSEPLILANFSRSDSGTLDGQRLEYERFDAIAKMISGLAHESRNALQRAVACLDLLELDFSESDRHLELSRKIRRSLSDLLENYDEVRRFAAPITLSRTATHLAPLCQSVFDELQMKCDAWANRIEIVGDDTDDDLACVDRGKFQEVFHQILDNAFDQPHGRVHIRVRHERTTIRNQAAVRISIHNDGQPFYAEALVRAFEPFYTTKQHGTGLGLSISRRIVEAHGGQILARNPDEGGAEIEFVVPRDVPQLDQAQRTAMAFPVAD</sequence>
<evidence type="ECO:0000259" key="10">
    <source>
        <dbReference type="PROSITE" id="PS50112"/>
    </source>
</evidence>
<reference evidence="11 12" key="1">
    <citation type="submission" date="2019-02" db="EMBL/GenBank/DDBJ databases">
        <title>Deep-cultivation of Planctomycetes and their phenomic and genomic characterization uncovers novel biology.</title>
        <authorList>
            <person name="Wiegand S."/>
            <person name="Jogler M."/>
            <person name="Boedeker C."/>
            <person name="Pinto D."/>
            <person name="Vollmers J."/>
            <person name="Rivas-Marin E."/>
            <person name="Kohn T."/>
            <person name="Peeters S.H."/>
            <person name="Heuer A."/>
            <person name="Rast P."/>
            <person name="Oberbeckmann S."/>
            <person name="Bunk B."/>
            <person name="Jeske O."/>
            <person name="Meyerdierks A."/>
            <person name="Storesund J.E."/>
            <person name="Kallscheuer N."/>
            <person name="Luecker S."/>
            <person name="Lage O.M."/>
            <person name="Pohl T."/>
            <person name="Merkel B.J."/>
            <person name="Hornburger P."/>
            <person name="Mueller R.-W."/>
            <person name="Bruemmer F."/>
            <person name="Labrenz M."/>
            <person name="Spormann A.M."/>
            <person name="Op den Camp H."/>
            <person name="Overmann J."/>
            <person name="Amann R."/>
            <person name="Jetten M.S.M."/>
            <person name="Mascher T."/>
            <person name="Medema M.H."/>
            <person name="Devos D.P."/>
            <person name="Kaster A.-K."/>
            <person name="Ovreas L."/>
            <person name="Rohde M."/>
            <person name="Galperin M.Y."/>
            <person name="Jogler C."/>
        </authorList>
    </citation>
    <scope>NUCLEOTIDE SEQUENCE [LARGE SCALE GENOMIC DNA]</scope>
    <source>
        <strain evidence="11 12">TBK1r</strain>
    </source>
</reference>
<keyword evidence="4 11" id="KW-0808">Transferase</keyword>
<keyword evidence="7" id="KW-0067">ATP-binding</keyword>
<organism evidence="11 12">
    <name type="scientific">Stieleria magnilauensis</name>
    <dbReference type="NCBI Taxonomy" id="2527963"/>
    <lineage>
        <taxon>Bacteria</taxon>
        <taxon>Pseudomonadati</taxon>
        <taxon>Planctomycetota</taxon>
        <taxon>Planctomycetia</taxon>
        <taxon>Pirellulales</taxon>
        <taxon>Pirellulaceae</taxon>
        <taxon>Stieleria</taxon>
    </lineage>
</organism>
<gene>
    <name evidence="11" type="primary">fixL_9</name>
    <name evidence="11" type="ORF">TBK1r_50980</name>
</gene>
<evidence type="ECO:0000256" key="3">
    <source>
        <dbReference type="ARBA" id="ARBA00022553"/>
    </source>
</evidence>
<evidence type="ECO:0000256" key="4">
    <source>
        <dbReference type="ARBA" id="ARBA00022679"/>
    </source>
</evidence>
<keyword evidence="12" id="KW-1185">Reference proteome</keyword>
<dbReference type="InterPro" id="IPR036890">
    <property type="entry name" value="HATPase_C_sf"/>
</dbReference>
<dbReference type="Pfam" id="PF02518">
    <property type="entry name" value="HATPase_c"/>
    <property type="match status" value="1"/>
</dbReference>
<evidence type="ECO:0000259" key="9">
    <source>
        <dbReference type="PROSITE" id="PS50109"/>
    </source>
</evidence>
<dbReference type="PANTHER" id="PTHR43065">
    <property type="entry name" value="SENSOR HISTIDINE KINASE"/>
    <property type="match status" value="1"/>
</dbReference>
<evidence type="ECO:0000256" key="7">
    <source>
        <dbReference type="ARBA" id="ARBA00022840"/>
    </source>
</evidence>
<dbReference type="SUPFAM" id="SSF55874">
    <property type="entry name" value="ATPase domain of HSP90 chaperone/DNA topoisomerase II/histidine kinase"/>
    <property type="match status" value="1"/>
</dbReference>
<dbReference type="InterPro" id="IPR003594">
    <property type="entry name" value="HATPase_dom"/>
</dbReference>
<dbReference type="PRINTS" id="PR00344">
    <property type="entry name" value="BCTRLSENSOR"/>
</dbReference>
<evidence type="ECO:0000256" key="5">
    <source>
        <dbReference type="ARBA" id="ARBA00022741"/>
    </source>
</evidence>
<evidence type="ECO:0000313" key="11">
    <source>
        <dbReference type="EMBL" id="QDV86080.1"/>
    </source>
</evidence>
<dbReference type="CDD" id="cd00082">
    <property type="entry name" value="HisKA"/>
    <property type="match status" value="1"/>
</dbReference>
<dbReference type="InterPro" id="IPR005467">
    <property type="entry name" value="His_kinase_dom"/>
</dbReference>